<accession>A0A5N6NZP2</accession>
<dbReference type="SUPFAM" id="SSF53067">
    <property type="entry name" value="Actin-like ATPase domain"/>
    <property type="match status" value="2"/>
</dbReference>
<dbReference type="OrthoDB" id="2401965at2759"/>
<keyword evidence="1" id="KW-0547">Nucleotide-binding</keyword>
<dbReference type="EMBL" id="SZYD01000007">
    <property type="protein sequence ID" value="KAD5802459.1"/>
    <property type="molecule type" value="Genomic_DNA"/>
</dbReference>
<protein>
    <submittedName>
        <fullName evidence="3">Uncharacterized protein</fullName>
    </submittedName>
</protein>
<sequence>MQNYDLQLTCIDMQITLMSAWALHQEFHKYNRSMRKAFKLFKRCVPFIPTYHNQDNDLGCFDELIPWPVVAVFVGGTPSRKGFSVSHRLSRKSNFGSGPLMSSEEPVKGSSRTGCLSAAIAMVTEEDNTLRSVIGIDLGTSSNRVGVYMNGHVEIIPSDEGNRTMPSWVAFTGSETLIGEAAKNQATVNAQRTVFDVKRLIGREFEDKEVQRIMKLVPYKIVNKGGKPYIQVEIEDEETKAFSPEEISAIVVTKMKKTAEAFLGKIITDAVVPVPTYFNDNQRQATKDACLLAGLNAVRIIDKPMAVAYAYGLHEYGLHEAAPEKNILIFDVVGDGTFDVSILEIGYGVFMYRASTHLGGEDLNQRILEYLIKNKHGKDVSVDLVKLRIEAERANRAFSSRVDDLSEPLIFEEVYNSLLMGLVNKAMEDAGLEKHQIDDIILVGRSSNIPKVQLLLRDYFNGKVEPKKSVNPDEAVAIGAAVAGDLLMKPQSPAMC</sequence>
<evidence type="ECO:0000256" key="1">
    <source>
        <dbReference type="ARBA" id="ARBA00022741"/>
    </source>
</evidence>
<reference evidence="3 4" key="1">
    <citation type="submission" date="2019-05" db="EMBL/GenBank/DDBJ databases">
        <title>Mikania micrantha, genome provides insights into the molecular mechanism of rapid growth.</title>
        <authorList>
            <person name="Liu B."/>
        </authorList>
    </citation>
    <scope>NUCLEOTIDE SEQUENCE [LARGE SCALE GENOMIC DNA]</scope>
    <source>
        <strain evidence="3">NLD-2019</strain>
        <tissue evidence="3">Leaf</tissue>
    </source>
</reference>
<name>A0A5N6NZP2_9ASTR</name>
<dbReference type="AlphaFoldDB" id="A0A5N6NZP2"/>
<dbReference type="Gene3D" id="3.30.420.40">
    <property type="match status" value="2"/>
</dbReference>
<dbReference type="Pfam" id="PF00012">
    <property type="entry name" value="HSP70"/>
    <property type="match status" value="1"/>
</dbReference>
<dbReference type="GO" id="GO:0140662">
    <property type="term" value="F:ATP-dependent protein folding chaperone"/>
    <property type="evidence" value="ECO:0007669"/>
    <property type="project" value="InterPro"/>
</dbReference>
<evidence type="ECO:0000256" key="2">
    <source>
        <dbReference type="ARBA" id="ARBA00022840"/>
    </source>
</evidence>
<dbReference type="FunFam" id="3.30.420.40:FF:000026">
    <property type="entry name" value="Heat shock protein 70"/>
    <property type="match status" value="1"/>
</dbReference>
<evidence type="ECO:0000313" key="4">
    <source>
        <dbReference type="Proteomes" id="UP000326396"/>
    </source>
</evidence>
<dbReference type="PRINTS" id="PR00301">
    <property type="entry name" value="HEATSHOCK70"/>
</dbReference>
<keyword evidence="2" id="KW-0067">ATP-binding</keyword>
<dbReference type="Proteomes" id="UP000326396">
    <property type="component" value="Linkage Group LG15"/>
</dbReference>
<gene>
    <name evidence="3" type="ORF">E3N88_13819</name>
</gene>
<evidence type="ECO:0000313" key="3">
    <source>
        <dbReference type="EMBL" id="KAD5802459.1"/>
    </source>
</evidence>
<dbReference type="PANTHER" id="PTHR19375">
    <property type="entry name" value="HEAT SHOCK PROTEIN 70KDA"/>
    <property type="match status" value="1"/>
</dbReference>
<comment type="caution">
    <text evidence="3">The sequence shown here is derived from an EMBL/GenBank/DDBJ whole genome shotgun (WGS) entry which is preliminary data.</text>
</comment>
<dbReference type="Gene3D" id="3.90.640.10">
    <property type="entry name" value="Actin, Chain A, domain 4"/>
    <property type="match status" value="1"/>
</dbReference>
<dbReference type="InterPro" id="IPR013126">
    <property type="entry name" value="Hsp_70_fam"/>
</dbReference>
<dbReference type="GO" id="GO:0005524">
    <property type="term" value="F:ATP binding"/>
    <property type="evidence" value="ECO:0007669"/>
    <property type="project" value="UniProtKB-KW"/>
</dbReference>
<proteinExistence type="predicted"/>
<dbReference type="InterPro" id="IPR043129">
    <property type="entry name" value="ATPase_NBD"/>
</dbReference>
<organism evidence="3 4">
    <name type="scientific">Mikania micrantha</name>
    <name type="common">bitter vine</name>
    <dbReference type="NCBI Taxonomy" id="192012"/>
    <lineage>
        <taxon>Eukaryota</taxon>
        <taxon>Viridiplantae</taxon>
        <taxon>Streptophyta</taxon>
        <taxon>Embryophyta</taxon>
        <taxon>Tracheophyta</taxon>
        <taxon>Spermatophyta</taxon>
        <taxon>Magnoliopsida</taxon>
        <taxon>eudicotyledons</taxon>
        <taxon>Gunneridae</taxon>
        <taxon>Pentapetalae</taxon>
        <taxon>asterids</taxon>
        <taxon>campanulids</taxon>
        <taxon>Asterales</taxon>
        <taxon>Asteraceae</taxon>
        <taxon>Asteroideae</taxon>
        <taxon>Heliantheae alliance</taxon>
        <taxon>Eupatorieae</taxon>
        <taxon>Mikania</taxon>
    </lineage>
</organism>
<keyword evidence="4" id="KW-1185">Reference proteome</keyword>